<organism evidence="2 3">
    <name type="scientific">Tanacetum coccineum</name>
    <dbReference type="NCBI Taxonomy" id="301880"/>
    <lineage>
        <taxon>Eukaryota</taxon>
        <taxon>Viridiplantae</taxon>
        <taxon>Streptophyta</taxon>
        <taxon>Embryophyta</taxon>
        <taxon>Tracheophyta</taxon>
        <taxon>Spermatophyta</taxon>
        <taxon>Magnoliopsida</taxon>
        <taxon>eudicotyledons</taxon>
        <taxon>Gunneridae</taxon>
        <taxon>Pentapetalae</taxon>
        <taxon>asterids</taxon>
        <taxon>campanulids</taxon>
        <taxon>Asterales</taxon>
        <taxon>Asteraceae</taxon>
        <taxon>Asteroideae</taxon>
        <taxon>Anthemideae</taxon>
        <taxon>Anthemidinae</taxon>
        <taxon>Tanacetum</taxon>
    </lineage>
</organism>
<feature type="compositionally biased region" description="Polar residues" evidence="1">
    <location>
        <begin position="23"/>
        <end position="36"/>
    </location>
</feature>
<evidence type="ECO:0008006" key="4">
    <source>
        <dbReference type="Google" id="ProtNLM"/>
    </source>
</evidence>
<reference evidence="2" key="2">
    <citation type="submission" date="2022-01" db="EMBL/GenBank/DDBJ databases">
        <authorList>
            <person name="Yamashiro T."/>
            <person name="Shiraishi A."/>
            <person name="Satake H."/>
            <person name="Nakayama K."/>
        </authorList>
    </citation>
    <scope>NUCLEOTIDE SEQUENCE</scope>
</reference>
<comment type="caution">
    <text evidence="2">The sequence shown here is derived from an EMBL/GenBank/DDBJ whole genome shotgun (WGS) entry which is preliminary data.</text>
</comment>
<dbReference type="EMBL" id="BQNB010018292">
    <property type="protein sequence ID" value="GJT72797.1"/>
    <property type="molecule type" value="Genomic_DNA"/>
</dbReference>
<dbReference type="Proteomes" id="UP001151760">
    <property type="component" value="Unassembled WGS sequence"/>
</dbReference>
<keyword evidence="3" id="KW-1185">Reference proteome</keyword>
<evidence type="ECO:0000256" key="1">
    <source>
        <dbReference type="SAM" id="MobiDB-lite"/>
    </source>
</evidence>
<accession>A0ABQ5GAV9</accession>
<sequence length="223" mass="26030">MHYLSQPQNSEYRWTKDHPLTQVRRNPSKPVQTRRQLATDPEMCMFALTVSTAEPKNIKEAMADSAWIEAMQEELHQFDRLQVWELVDKPFGKNEEGIDFEESFALVSRLEAVKIFVAYATHNWSRHKIAMWQRDQDGRIKILKIARRGKDGIVEDNDKGCKIERSLKQCKELATGRCRQRQRSQELNDKSNLIDLTKECHNELTSGEIVSLKILSRTMEVRS</sequence>
<gene>
    <name evidence="2" type="ORF">Tco_1032083</name>
</gene>
<evidence type="ECO:0000313" key="3">
    <source>
        <dbReference type="Proteomes" id="UP001151760"/>
    </source>
</evidence>
<protein>
    <recommendedName>
        <fullName evidence="4">Gag-Pol polyprotein</fullName>
    </recommendedName>
</protein>
<evidence type="ECO:0000313" key="2">
    <source>
        <dbReference type="EMBL" id="GJT72797.1"/>
    </source>
</evidence>
<name>A0ABQ5GAV9_9ASTR</name>
<proteinExistence type="predicted"/>
<feature type="region of interest" description="Disordered" evidence="1">
    <location>
        <begin position="1"/>
        <end position="36"/>
    </location>
</feature>
<reference evidence="2" key="1">
    <citation type="journal article" date="2022" name="Int. J. Mol. Sci.">
        <title>Draft Genome of Tanacetum Coccineum: Genomic Comparison of Closely Related Tanacetum-Family Plants.</title>
        <authorList>
            <person name="Yamashiro T."/>
            <person name="Shiraishi A."/>
            <person name="Nakayama K."/>
            <person name="Satake H."/>
        </authorList>
    </citation>
    <scope>NUCLEOTIDE SEQUENCE</scope>
</reference>
<feature type="compositionally biased region" description="Polar residues" evidence="1">
    <location>
        <begin position="1"/>
        <end position="12"/>
    </location>
</feature>